<sequence>MAENAIVSRVLDCHIRDDNVEFENYEKWRIQVKTYLLGQGPWDVIVKAKARESTSALIFVHGSSPSPLANQASNGAAMSAGDIIGGCRHNPGSCAAPFSRKARQRWSDVHQTQ</sequence>
<evidence type="ECO:0000313" key="2">
    <source>
        <dbReference type="Proteomes" id="UP000237105"/>
    </source>
</evidence>
<dbReference type="AlphaFoldDB" id="A0A2P5A5P7"/>
<name>A0A2P5A5P7_PARAD</name>
<comment type="caution">
    <text evidence="1">The sequence shown here is derived from an EMBL/GenBank/DDBJ whole genome shotgun (WGS) entry which is preliminary data.</text>
</comment>
<evidence type="ECO:0000313" key="1">
    <source>
        <dbReference type="EMBL" id="PON31877.1"/>
    </source>
</evidence>
<proteinExistence type="predicted"/>
<gene>
    <name evidence="1" type="ORF">PanWU01x14_366150</name>
</gene>
<dbReference type="EMBL" id="JXTB01000908">
    <property type="protein sequence ID" value="PON31877.1"/>
    <property type="molecule type" value="Genomic_DNA"/>
</dbReference>
<organism evidence="1 2">
    <name type="scientific">Parasponia andersonii</name>
    <name type="common">Sponia andersonii</name>
    <dbReference type="NCBI Taxonomy" id="3476"/>
    <lineage>
        <taxon>Eukaryota</taxon>
        <taxon>Viridiplantae</taxon>
        <taxon>Streptophyta</taxon>
        <taxon>Embryophyta</taxon>
        <taxon>Tracheophyta</taxon>
        <taxon>Spermatophyta</taxon>
        <taxon>Magnoliopsida</taxon>
        <taxon>eudicotyledons</taxon>
        <taxon>Gunneridae</taxon>
        <taxon>Pentapetalae</taxon>
        <taxon>rosids</taxon>
        <taxon>fabids</taxon>
        <taxon>Rosales</taxon>
        <taxon>Cannabaceae</taxon>
        <taxon>Parasponia</taxon>
    </lineage>
</organism>
<accession>A0A2P5A5P7</accession>
<reference evidence="2" key="1">
    <citation type="submission" date="2016-06" db="EMBL/GenBank/DDBJ databases">
        <title>Parallel loss of symbiosis genes in relatives of nitrogen-fixing non-legume Parasponia.</title>
        <authorList>
            <person name="Van Velzen R."/>
            <person name="Holmer R."/>
            <person name="Bu F."/>
            <person name="Rutten L."/>
            <person name="Van Zeijl A."/>
            <person name="Liu W."/>
            <person name="Santuari L."/>
            <person name="Cao Q."/>
            <person name="Sharma T."/>
            <person name="Shen D."/>
            <person name="Roswanjaya Y."/>
            <person name="Wardhani T."/>
            <person name="Kalhor M.S."/>
            <person name="Jansen J."/>
            <person name="Van den Hoogen J."/>
            <person name="Gungor B."/>
            <person name="Hartog M."/>
            <person name="Hontelez J."/>
            <person name="Verver J."/>
            <person name="Yang W.-C."/>
            <person name="Schijlen E."/>
            <person name="Repin R."/>
            <person name="Schilthuizen M."/>
            <person name="Schranz E."/>
            <person name="Heidstra R."/>
            <person name="Miyata K."/>
            <person name="Fedorova E."/>
            <person name="Kohlen W."/>
            <person name="Bisseling T."/>
            <person name="Smit S."/>
            <person name="Geurts R."/>
        </authorList>
    </citation>
    <scope>NUCLEOTIDE SEQUENCE [LARGE SCALE GENOMIC DNA]</scope>
    <source>
        <strain evidence="2">cv. WU1-14</strain>
    </source>
</reference>
<dbReference type="OrthoDB" id="8063676at2759"/>
<dbReference type="Proteomes" id="UP000237105">
    <property type="component" value="Unassembled WGS sequence"/>
</dbReference>
<keyword evidence="2" id="KW-1185">Reference proteome</keyword>
<protein>
    <submittedName>
        <fullName evidence="1">Uncharacterized protein</fullName>
    </submittedName>
</protein>